<dbReference type="InterPro" id="IPR010992">
    <property type="entry name" value="IHF-like_DNA-bd_dom_sf"/>
</dbReference>
<evidence type="ECO:0000313" key="4">
    <source>
        <dbReference type="EMBL" id="AXX98279.1"/>
    </source>
</evidence>
<keyword evidence="2 4" id="KW-0238">DNA-binding</keyword>
<dbReference type="AlphaFoldDB" id="A0A347UHF1"/>
<proteinExistence type="inferred from homology"/>
<dbReference type="Pfam" id="PF00216">
    <property type="entry name" value="Bac_DNA_binding"/>
    <property type="match status" value="1"/>
</dbReference>
<evidence type="ECO:0000256" key="2">
    <source>
        <dbReference type="ARBA" id="ARBA00023125"/>
    </source>
</evidence>
<sequence>MATQGSKTPPRKPAPRKTAPAKPAAKPAAAAKAAEVPVLRKKELIERVVARSGVKKKDAKPAIEAMLAVLGEALAAGEELNLQPLGKVMVKKTKELANAKMMVCRIRQRNAVEDDKVVKIPT</sequence>
<evidence type="ECO:0000256" key="3">
    <source>
        <dbReference type="SAM" id="MobiDB-lite"/>
    </source>
</evidence>
<evidence type="ECO:0000313" key="5">
    <source>
        <dbReference type="Proteomes" id="UP000261704"/>
    </source>
</evidence>
<dbReference type="KEGG" id="pamo:BAR1_10275"/>
<keyword evidence="5" id="KW-1185">Reference proteome</keyword>
<organism evidence="4 5">
    <name type="scientific">Profundibacter amoris</name>
    <dbReference type="NCBI Taxonomy" id="2171755"/>
    <lineage>
        <taxon>Bacteria</taxon>
        <taxon>Pseudomonadati</taxon>
        <taxon>Pseudomonadota</taxon>
        <taxon>Alphaproteobacteria</taxon>
        <taxon>Rhodobacterales</taxon>
        <taxon>Paracoccaceae</taxon>
        <taxon>Profundibacter</taxon>
    </lineage>
</organism>
<protein>
    <submittedName>
        <fullName evidence="4">DNA-binding protein</fullName>
    </submittedName>
</protein>
<dbReference type="InterPro" id="IPR000119">
    <property type="entry name" value="Hist_DNA-bd"/>
</dbReference>
<dbReference type="GO" id="GO:0003677">
    <property type="term" value="F:DNA binding"/>
    <property type="evidence" value="ECO:0007669"/>
    <property type="project" value="UniProtKB-KW"/>
</dbReference>
<name>A0A347UHF1_9RHOB</name>
<dbReference type="RefSeq" id="WP_118942935.1">
    <property type="nucleotide sequence ID" value="NZ_CP032125.1"/>
</dbReference>
<reference evidence="4 5" key="1">
    <citation type="submission" date="2018-09" db="EMBL/GenBank/DDBJ databases">
        <title>Profundibacter amoris BAR1 gen. nov., sp. nov., a new member of the Roseobacter clade isolated at Lokis Castle Vent Field on the Arctic Mid-Oceanic Ridge.</title>
        <authorList>
            <person name="Le Moine Bauer S."/>
            <person name="Sjoeberg A.G."/>
            <person name="L'Haridon S."/>
            <person name="Stokke R."/>
            <person name="Roalkvam I."/>
            <person name="Steen I.H."/>
            <person name="Dahle H."/>
        </authorList>
    </citation>
    <scope>NUCLEOTIDE SEQUENCE [LARGE SCALE GENOMIC DNA]</scope>
    <source>
        <strain evidence="4 5">BAR1</strain>
    </source>
</reference>
<accession>A0A347UHF1</accession>
<dbReference type="OrthoDB" id="7873378at2"/>
<evidence type="ECO:0000256" key="1">
    <source>
        <dbReference type="ARBA" id="ARBA00010529"/>
    </source>
</evidence>
<dbReference type="EMBL" id="CP032125">
    <property type="protein sequence ID" value="AXX98279.1"/>
    <property type="molecule type" value="Genomic_DNA"/>
</dbReference>
<dbReference type="GO" id="GO:0030527">
    <property type="term" value="F:structural constituent of chromatin"/>
    <property type="evidence" value="ECO:0007669"/>
    <property type="project" value="InterPro"/>
</dbReference>
<feature type="region of interest" description="Disordered" evidence="3">
    <location>
        <begin position="1"/>
        <end position="34"/>
    </location>
</feature>
<dbReference type="Gene3D" id="4.10.520.10">
    <property type="entry name" value="IHF-like DNA-binding proteins"/>
    <property type="match status" value="1"/>
</dbReference>
<comment type="similarity">
    <text evidence="1">Belongs to the bacterial histone-like protein family.</text>
</comment>
<feature type="compositionally biased region" description="Low complexity" evidence="3">
    <location>
        <begin position="16"/>
        <end position="34"/>
    </location>
</feature>
<gene>
    <name evidence="4" type="ORF">BAR1_10275</name>
</gene>
<dbReference type="Proteomes" id="UP000261704">
    <property type="component" value="Chromosome"/>
</dbReference>
<dbReference type="SUPFAM" id="SSF47729">
    <property type="entry name" value="IHF-like DNA-binding proteins"/>
    <property type="match status" value="1"/>
</dbReference>